<dbReference type="Proteomes" id="UP001207468">
    <property type="component" value="Unassembled WGS sequence"/>
</dbReference>
<reference evidence="1" key="1">
    <citation type="submission" date="2021-03" db="EMBL/GenBank/DDBJ databases">
        <title>Evolutionary priming and transition to the ectomycorrhizal habit in an iconic lineage of mushroom-forming fungi: is preadaptation a requirement?</title>
        <authorList>
            <consortium name="DOE Joint Genome Institute"/>
            <person name="Looney B.P."/>
            <person name="Miyauchi S."/>
            <person name="Morin E."/>
            <person name="Drula E."/>
            <person name="Courty P.E."/>
            <person name="Chicoki N."/>
            <person name="Fauchery L."/>
            <person name="Kohler A."/>
            <person name="Kuo A."/>
            <person name="LaButti K."/>
            <person name="Pangilinan J."/>
            <person name="Lipzen A."/>
            <person name="Riley R."/>
            <person name="Andreopoulos W."/>
            <person name="He G."/>
            <person name="Johnson J."/>
            <person name="Barry K.W."/>
            <person name="Grigoriev I.V."/>
            <person name="Nagy L."/>
            <person name="Hibbett D."/>
            <person name="Henrissat B."/>
            <person name="Matheny P.B."/>
            <person name="Labbe J."/>
            <person name="Martin A.F."/>
        </authorList>
    </citation>
    <scope>NUCLEOTIDE SEQUENCE</scope>
    <source>
        <strain evidence="1">BPL698</strain>
    </source>
</reference>
<accession>A0ACC0TVS5</accession>
<proteinExistence type="predicted"/>
<dbReference type="EMBL" id="JAGFNK010000400">
    <property type="protein sequence ID" value="KAI9450971.1"/>
    <property type="molecule type" value="Genomic_DNA"/>
</dbReference>
<organism evidence="1 2">
    <name type="scientific">Russula earlei</name>
    <dbReference type="NCBI Taxonomy" id="71964"/>
    <lineage>
        <taxon>Eukaryota</taxon>
        <taxon>Fungi</taxon>
        <taxon>Dikarya</taxon>
        <taxon>Basidiomycota</taxon>
        <taxon>Agaricomycotina</taxon>
        <taxon>Agaricomycetes</taxon>
        <taxon>Russulales</taxon>
        <taxon>Russulaceae</taxon>
        <taxon>Russula</taxon>
    </lineage>
</organism>
<evidence type="ECO:0000313" key="1">
    <source>
        <dbReference type="EMBL" id="KAI9450971.1"/>
    </source>
</evidence>
<name>A0ACC0TVS5_9AGAM</name>
<gene>
    <name evidence="1" type="ORF">F5148DRAFT_1240860</name>
</gene>
<evidence type="ECO:0000313" key="2">
    <source>
        <dbReference type="Proteomes" id="UP001207468"/>
    </source>
</evidence>
<keyword evidence="2" id="KW-1185">Reference proteome</keyword>
<protein>
    <submittedName>
        <fullName evidence="1">Uncharacterized protein</fullName>
    </submittedName>
</protein>
<sequence length="312" mass="34210">MDSSLALSPPPPSSWPRMRSDIENPFQNAPGPFIYALPNLSGVSLLSVCPDSFADCSLASPASPASPDRDHHHRHRHHCHPSCNHDRYGHRSCSHCHRRQHHEPLVLPPPTEAGELEEADADLLLSSFRAPPAGTGGHPVLGENGFDNSDGTTVGWSSLTEGELSETRGEQPRRSGSSATTRSSHTPSSTAASECSEEQDSPEKREGRKGRREEKGSTVTGPRRARGRGRGKRHEQTRRTASEHGGRVMGPRVMGPRVMGITRTMPDPWMFQYHPLFSGPNYRALPGNFSSPAWYWPPAPPPVPGFVGLPWW</sequence>
<comment type="caution">
    <text evidence="1">The sequence shown here is derived from an EMBL/GenBank/DDBJ whole genome shotgun (WGS) entry which is preliminary data.</text>
</comment>